<dbReference type="Proteomes" id="UP001501175">
    <property type="component" value="Unassembled WGS sequence"/>
</dbReference>
<proteinExistence type="predicted"/>
<organism evidence="2 3">
    <name type="scientific">Nibrella saemangeumensis</name>
    <dbReference type="NCBI Taxonomy" id="1084526"/>
    <lineage>
        <taxon>Bacteria</taxon>
        <taxon>Pseudomonadati</taxon>
        <taxon>Bacteroidota</taxon>
        <taxon>Cytophagia</taxon>
        <taxon>Cytophagales</taxon>
        <taxon>Spirosomataceae</taxon>
        <taxon>Nibrella</taxon>
    </lineage>
</organism>
<evidence type="ECO:0000313" key="3">
    <source>
        <dbReference type="Proteomes" id="UP001501175"/>
    </source>
</evidence>
<evidence type="ECO:0000259" key="1">
    <source>
        <dbReference type="Pfam" id="PF01408"/>
    </source>
</evidence>
<dbReference type="RefSeq" id="WP_345244850.1">
    <property type="nucleotide sequence ID" value="NZ_BAABHD010000030.1"/>
</dbReference>
<dbReference type="PANTHER" id="PTHR43377:SF1">
    <property type="entry name" value="BILIVERDIN REDUCTASE A"/>
    <property type="match status" value="1"/>
</dbReference>
<name>A0ABP8N423_9BACT</name>
<keyword evidence="3" id="KW-1185">Reference proteome</keyword>
<gene>
    <name evidence="2" type="ORF">GCM10023189_31780</name>
</gene>
<reference evidence="3" key="1">
    <citation type="journal article" date="2019" name="Int. J. Syst. Evol. Microbiol.">
        <title>The Global Catalogue of Microorganisms (GCM) 10K type strain sequencing project: providing services to taxonomists for standard genome sequencing and annotation.</title>
        <authorList>
            <consortium name="The Broad Institute Genomics Platform"/>
            <consortium name="The Broad Institute Genome Sequencing Center for Infectious Disease"/>
            <person name="Wu L."/>
            <person name="Ma J."/>
        </authorList>
    </citation>
    <scope>NUCLEOTIDE SEQUENCE [LARGE SCALE GENOMIC DNA]</scope>
    <source>
        <strain evidence="3">JCM 17927</strain>
    </source>
</reference>
<dbReference type="PANTHER" id="PTHR43377">
    <property type="entry name" value="BILIVERDIN REDUCTASE A"/>
    <property type="match status" value="1"/>
</dbReference>
<dbReference type="Gene3D" id="3.30.360.10">
    <property type="entry name" value="Dihydrodipicolinate Reductase, domain 2"/>
    <property type="match status" value="1"/>
</dbReference>
<dbReference type="SUPFAM" id="SSF51735">
    <property type="entry name" value="NAD(P)-binding Rossmann-fold domains"/>
    <property type="match status" value="1"/>
</dbReference>
<dbReference type="InterPro" id="IPR000683">
    <property type="entry name" value="Gfo/Idh/MocA-like_OxRdtase_N"/>
</dbReference>
<evidence type="ECO:0000313" key="2">
    <source>
        <dbReference type="EMBL" id="GAA4458862.1"/>
    </source>
</evidence>
<protein>
    <recommendedName>
        <fullName evidence="1">Gfo/Idh/MocA-like oxidoreductase N-terminal domain-containing protein</fullName>
    </recommendedName>
</protein>
<sequence length="390" mass="45092">MSSRKEKVLKLLRFAGIYGWQRAVNKAVGRTRPRWLRSRLSLSGKPEVSVIGCGQFAFSCVCFYLQKARGNVFLSAYDTDPQQAESLGRYYAFRQMVPSAEEVFTHPSLKLLYVISNHASHTSYAIEALRRGIDVYVEKPIAVSVEQLVQLTATRRATTARIFAGYNRPYARAVRLLADRVRQQPSNGGFSISYVINGHVIPPEHWYRQPAEGTRICGNLGHWLDLTLHIWRWRGNWPAWIDIQVSYANPDEPDDNLAITLTTDCNDIVTILLTSRTEPFEGISESINFQYSDVIARIDDFRTMTLWVKARKQTWRFFPKDVGHQRAVLQPYQDTNRDWHEVELSTLLMLHLKDMVLARRRTSRFIINHEWTRFETAVDQAMAIRPVPYL</sequence>
<comment type="caution">
    <text evidence="2">The sequence shown here is derived from an EMBL/GenBank/DDBJ whole genome shotgun (WGS) entry which is preliminary data.</text>
</comment>
<accession>A0ABP8N423</accession>
<feature type="domain" description="Gfo/Idh/MocA-like oxidoreductase N-terminal" evidence="1">
    <location>
        <begin position="48"/>
        <end position="165"/>
    </location>
</feature>
<dbReference type="InterPro" id="IPR051450">
    <property type="entry name" value="Gfo/Idh/MocA_Oxidoreductases"/>
</dbReference>
<dbReference type="Gene3D" id="3.40.50.720">
    <property type="entry name" value="NAD(P)-binding Rossmann-like Domain"/>
    <property type="match status" value="1"/>
</dbReference>
<dbReference type="EMBL" id="BAABHD010000030">
    <property type="protein sequence ID" value="GAA4458862.1"/>
    <property type="molecule type" value="Genomic_DNA"/>
</dbReference>
<dbReference type="InterPro" id="IPR036291">
    <property type="entry name" value="NAD(P)-bd_dom_sf"/>
</dbReference>
<dbReference type="Pfam" id="PF01408">
    <property type="entry name" value="GFO_IDH_MocA"/>
    <property type="match status" value="1"/>
</dbReference>